<dbReference type="EMBL" id="CM051395">
    <property type="protein sequence ID" value="KAJ4725976.1"/>
    <property type="molecule type" value="Genomic_DNA"/>
</dbReference>
<sequence>MMGTDQDHQYTSFVNNAAWSNGHVSETESFGDQVREFVKAAMEMSVEFAKGCRDIVWQSIGRDDSYIGKNFRRLKGPCEKVCGKLRFFNEYLPEDKDPLHAWSVICFVFILAFAALSVNTTSENSALLVKKVSIHPPSADRVLLPDGRYLAYREQGVAADRARFTIITPHTFLSSRLAGLPGLKASLLEEFGIHMLTYDLPGFGESDPHPNRNLESSALDMSFLASSMGVSDKFWVLGYSSGGLHAWAALRYIPHRLAGAAMFAPMVNPYDPMMTKEERYRTWEKWTRKKKLMYFLARRFPRSLVYFYRRTFLSGKHDQIDKWLSLSLGKRDRALIEDPIYEEFWQRDVEESVRQGNEKPFVEEAAMQVSNWGFGLSDLKLQKKQQGKGILNLLKYLLSRDQEEYTGFLGPIHIWQGMDDRVVPPSVTDFVHRVLPGAAVHKLPYEGHFTYFYFCDECHRQIFTTLFGTPQGPLNNIVDLDQSPIKDDREERSPIKGDREEREEGTLCNSTIN</sequence>
<gene>
    <name evidence="1" type="ORF">OWV82_004761</name>
</gene>
<name>A0ACC1YQH5_MELAZ</name>
<keyword evidence="2" id="KW-1185">Reference proteome</keyword>
<reference evidence="1 2" key="1">
    <citation type="journal article" date="2023" name="Science">
        <title>Complex scaffold remodeling in plant triterpene biosynthesis.</title>
        <authorList>
            <person name="De La Pena R."/>
            <person name="Hodgson H."/>
            <person name="Liu J.C."/>
            <person name="Stephenson M.J."/>
            <person name="Martin A.C."/>
            <person name="Owen C."/>
            <person name="Harkess A."/>
            <person name="Leebens-Mack J."/>
            <person name="Jimenez L.E."/>
            <person name="Osbourn A."/>
            <person name="Sattely E.S."/>
        </authorList>
    </citation>
    <scope>NUCLEOTIDE SEQUENCE [LARGE SCALE GENOMIC DNA]</scope>
    <source>
        <strain evidence="2">cv. JPN11</strain>
        <tissue evidence="1">Leaf</tissue>
    </source>
</reference>
<comment type="caution">
    <text evidence="1">The sequence shown here is derived from an EMBL/GenBank/DDBJ whole genome shotgun (WGS) entry which is preliminary data.</text>
</comment>
<organism evidence="1 2">
    <name type="scientific">Melia azedarach</name>
    <name type="common">Chinaberry tree</name>
    <dbReference type="NCBI Taxonomy" id="155640"/>
    <lineage>
        <taxon>Eukaryota</taxon>
        <taxon>Viridiplantae</taxon>
        <taxon>Streptophyta</taxon>
        <taxon>Embryophyta</taxon>
        <taxon>Tracheophyta</taxon>
        <taxon>Spermatophyta</taxon>
        <taxon>Magnoliopsida</taxon>
        <taxon>eudicotyledons</taxon>
        <taxon>Gunneridae</taxon>
        <taxon>Pentapetalae</taxon>
        <taxon>rosids</taxon>
        <taxon>malvids</taxon>
        <taxon>Sapindales</taxon>
        <taxon>Meliaceae</taxon>
        <taxon>Melia</taxon>
    </lineage>
</organism>
<protein>
    <submittedName>
        <fullName evidence="1">Alpha/beta-Hydrolases superfamily protein</fullName>
    </submittedName>
</protein>
<evidence type="ECO:0000313" key="1">
    <source>
        <dbReference type="EMBL" id="KAJ4725976.1"/>
    </source>
</evidence>
<accession>A0ACC1YQH5</accession>
<proteinExistence type="predicted"/>
<dbReference type="Proteomes" id="UP001164539">
    <property type="component" value="Chromosome 2"/>
</dbReference>
<evidence type="ECO:0000313" key="2">
    <source>
        <dbReference type="Proteomes" id="UP001164539"/>
    </source>
</evidence>